<dbReference type="GO" id="GO:0008757">
    <property type="term" value="F:S-adenosylmethionine-dependent methyltransferase activity"/>
    <property type="evidence" value="ECO:0007669"/>
    <property type="project" value="InterPro"/>
</dbReference>
<keyword evidence="3" id="KW-1185">Reference proteome</keyword>
<dbReference type="EMBL" id="BIFS01000001">
    <property type="protein sequence ID" value="GCE18703.1"/>
    <property type="molecule type" value="Genomic_DNA"/>
</dbReference>
<proteinExistence type="predicted"/>
<name>A0A402AI18_9CHLR</name>
<dbReference type="SUPFAM" id="SSF53335">
    <property type="entry name" value="S-adenosyl-L-methionine-dependent methyltransferases"/>
    <property type="match status" value="1"/>
</dbReference>
<dbReference type="Proteomes" id="UP000287188">
    <property type="component" value="Unassembled WGS sequence"/>
</dbReference>
<dbReference type="PANTHER" id="PTHR42912">
    <property type="entry name" value="METHYLTRANSFERASE"/>
    <property type="match status" value="1"/>
</dbReference>
<dbReference type="InterPro" id="IPR029063">
    <property type="entry name" value="SAM-dependent_MTases_sf"/>
</dbReference>
<dbReference type="InterPro" id="IPR013216">
    <property type="entry name" value="Methyltransf_11"/>
</dbReference>
<dbReference type="Gene3D" id="3.40.50.150">
    <property type="entry name" value="Vaccinia Virus protein VP39"/>
    <property type="match status" value="1"/>
</dbReference>
<sequence>MVRQHAKETTWTVSIANVQPGDRVLEIGFGAGKAIQLLEKKATHGFVYGIDLSATMVKRAKERNARAVRTGRVTLQQGEAAHLPFEEHHFDKVVSIHTFYWWSEDPYIFLTEVFRVLKPGGTLLFTFSHGKMGEERDYYDQAFIEEQILTLMKNIGFTAVSFRPGPISRQFKHIAVLGTKPSAS</sequence>
<reference evidence="3" key="1">
    <citation type="submission" date="2018-12" db="EMBL/GenBank/DDBJ databases">
        <title>Tengunoibacter tsumagoiensis gen. nov., sp. nov., Dictyobacter kobayashii sp. nov., D. alpinus sp. nov., and D. joshuensis sp. nov. and description of Dictyobacteraceae fam. nov. within the order Ktedonobacterales isolated from Tengu-no-mugimeshi.</title>
        <authorList>
            <person name="Wang C.M."/>
            <person name="Zheng Y."/>
            <person name="Sakai Y."/>
            <person name="Toyoda A."/>
            <person name="Minakuchi Y."/>
            <person name="Abe K."/>
            <person name="Yokota A."/>
            <person name="Yabe S."/>
        </authorList>
    </citation>
    <scope>NUCLEOTIDE SEQUENCE [LARGE SCALE GENOMIC DNA]</scope>
    <source>
        <strain evidence="3">Uno11</strain>
    </source>
</reference>
<dbReference type="Pfam" id="PF08241">
    <property type="entry name" value="Methyltransf_11"/>
    <property type="match status" value="1"/>
</dbReference>
<accession>A0A402AI18</accession>
<dbReference type="AlphaFoldDB" id="A0A402AI18"/>
<dbReference type="PANTHER" id="PTHR42912:SF93">
    <property type="entry name" value="N6-ADENOSINE-METHYLTRANSFERASE TMT1A"/>
    <property type="match status" value="1"/>
</dbReference>
<evidence type="ECO:0000313" key="2">
    <source>
        <dbReference type="EMBL" id="GCE18703.1"/>
    </source>
</evidence>
<dbReference type="CDD" id="cd02440">
    <property type="entry name" value="AdoMet_MTases"/>
    <property type="match status" value="1"/>
</dbReference>
<evidence type="ECO:0000313" key="3">
    <source>
        <dbReference type="Proteomes" id="UP000287188"/>
    </source>
</evidence>
<dbReference type="InterPro" id="IPR050508">
    <property type="entry name" value="Methyltransf_Superfamily"/>
</dbReference>
<feature type="domain" description="Methyltransferase type 11" evidence="1">
    <location>
        <begin position="25"/>
        <end position="125"/>
    </location>
</feature>
<gene>
    <name evidence="2" type="ORF">KDK_25030</name>
</gene>
<comment type="caution">
    <text evidence="2">The sequence shown here is derived from an EMBL/GenBank/DDBJ whole genome shotgun (WGS) entry which is preliminary data.</text>
</comment>
<organism evidence="2 3">
    <name type="scientific">Dictyobacter kobayashii</name>
    <dbReference type="NCBI Taxonomy" id="2014872"/>
    <lineage>
        <taxon>Bacteria</taxon>
        <taxon>Bacillati</taxon>
        <taxon>Chloroflexota</taxon>
        <taxon>Ktedonobacteria</taxon>
        <taxon>Ktedonobacterales</taxon>
        <taxon>Dictyobacteraceae</taxon>
        <taxon>Dictyobacter</taxon>
    </lineage>
</organism>
<dbReference type="OrthoDB" id="43862at2"/>
<protein>
    <recommendedName>
        <fullName evidence="1">Methyltransferase type 11 domain-containing protein</fullName>
    </recommendedName>
</protein>
<evidence type="ECO:0000259" key="1">
    <source>
        <dbReference type="Pfam" id="PF08241"/>
    </source>
</evidence>